<proteinExistence type="predicted"/>
<sequence>MTPGVSPVCLGTDSLMAGVPLSSFCTTITGTKAEPAFLPKYNRSPFRPPMSSGLTPLASQMAMARRLWNTHNRVPGSELSLK</sequence>
<dbReference type="Proteomes" id="UP000887159">
    <property type="component" value="Unassembled WGS sequence"/>
</dbReference>
<evidence type="ECO:0000313" key="1">
    <source>
        <dbReference type="EMBL" id="GFY28946.1"/>
    </source>
</evidence>
<organism evidence="1 2">
    <name type="scientific">Trichonephila clavipes</name>
    <name type="common">Golden silk orbweaver</name>
    <name type="synonym">Nephila clavipes</name>
    <dbReference type="NCBI Taxonomy" id="2585209"/>
    <lineage>
        <taxon>Eukaryota</taxon>
        <taxon>Metazoa</taxon>
        <taxon>Ecdysozoa</taxon>
        <taxon>Arthropoda</taxon>
        <taxon>Chelicerata</taxon>
        <taxon>Arachnida</taxon>
        <taxon>Araneae</taxon>
        <taxon>Araneomorphae</taxon>
        <taxon>Entelegynae</taxon>
        <taxon>Araneoidea</taxon>
        <taxon>Nephilidae</taxon>
        <taxon>Trichonephila</taxon>
    </lineage>
</organism>
<comment type="caution">
    <text evidence="1">The sequence shown here is derived from an EMBL/GenBank/DDBJ whole genome shotgun (WGS) entry which is preliminary data.</text>
</comment>
<dbReference type="EMBL" id="BMAU01021387">
    <property type="protein sequence ID" value="GFY28946.1"/>
    <property type="molecule type" value="Genomic_DNA"/>
</dbReference>
<dbReference type="AlphaFoldDB" id="A0A8X6W765"/>
<keyword evidence="2" id="KW-1185">Reference proteome</keyword>
<evidence type="ECO:0000313" key="2">
    <source>
        <dbReference type="Proteomes" id="UP000887159"/>
    </source>
</evidence>
<protein>
    <submittedName>
        <fullName evidence="1">Uncharacterized protein</fullName>
    </submittedName>
</protein>
<reference evidence="1" key="1">
    <citation type="submission" date="2020-08" db="EMBL/GenBank/DDBJ databases">
        <title>Multicomponent nature underlies the extraordinary mechanical properties of spider dragline silk.</title>
        <authorList>
            <person name="Kono N."/>
            <person name="Nakamura H."/>
            <person name="Mori M."/>
            <person name="Yoshida Y."/>
            <person name="Ohtoshi R."/>
            <person name="Malay A.D."/>
            <person name="Moran D.A.P."/>
            <person name="Tomita M."/>
            <person name="Numata K."/>
            <person name="Arakawa K."/>
        </authorList>
    </citation>
    <scope>NUCLEOTIDE SEQUENCE</scope>
</reference>
<name>A0A8X6W765_TRICX</name>
<gene>
    <name evidence="1" type="ORF">TNCV_4720741</name>
</gene>
<accession>A0A8X6W765</accession>